<dbReference type="RefSeq" id="WP_075768274.1">
    <property type="nucleotide sequence ID" value="NZ_MJIL01000101.1"/>
</dbReference>
<dbReference type="InterPro" id="IPR035288">
    <property type="entry name" value="ToxS"/>
</dbReference>
<keyword evidence="1" id="KW-0472">Membrane</keyword>
<dbReference type="STRING" id="1903952.BIT28_20410"/>
<proteinExistence type="predicted"/>
<evidence type="ECO:0000313" key="3">
    <source>
        <dbReference type="Proteomes" id="UP000186905"/>
    </source>
</evidence>
<organism evidence="2 3">
    <name type="scientific">Photobacterium proteolyticum</name>
    <dbReference type="NCBI Taxonomy" id="1903952"/>
    <lineage>
        <taxon>Bacteria</taxon>
        <taxon>Pseudomonadati</taxon>
        <taxon>Pseudomonadota</taxon>
        <taxon>Gammaproteobacteria</taxon>
        <taxon>Vibrionales</taxon>
        <taxon>Vibrionaceae</taxon>
        <taxon>Photobacterium</taxon>
    </lineage>
</organism>
<dbReference type="EMBL" id="MJIL01000101">
    <property type="protein sequence ID" value="OLQ69346.1"/>
    <property type="molecule type" value="Genomic_DNA"/>
</dbReference>
<keyword evidence="1" id="KW-0812">Transmembrane</keyword>
<accession>A0A1Q9G5U0</accession>
<reference evidence="2 3" key="1">
    <citation type="submission" date="2016-09" db="EMBL/GenBank/DDBJ databases">
        <title>Photobacterium proteolyticum sp. nov. a protease producing bacterium isolated from ocean sediments of Laizhou Bay.</title>
        <authorList>
            <person name="Li Y."/>
        </authorList>
    </citation>
    <scope>NUCLEOTIDE SEQUENCE [LARGE SCALE GENOMIC DNA]</scope>
    <source>
        <strain evidence="2 3">13-12</strain>
    </source>
</reference>
<comment type="caution">
    <text evidence="2">The sequence shown here is derived from an EMBL/GenBank/DDBJ whole genome shotgun (WGS) entry which is preliminary data.</text>
</comment>
<gene>
    <name evidence="2" type="ORF">BIT28_20410</name>
</gene>
<sequence length="182" mass="21144">MSVKTKHSHFSVFCKQYWAFIVLALSTSFSAWLYFSSDYKQEQLLMSREWQSMSVSRIEAMQLEQLGMLRRVEQSSHVVYLPNKTYSRITLLKLFSESEQPLTLHISESGKWDISGGYLLTEPLEFKDITSGQNKDFQSHHLAIVKQVFRMDAQQSRRIDIINKKSLLLTSLTYGSSILYSL</sequence>
<feature type="transmembrane region" description="Helical" evidence="1">
    <location>
        <begin position="17"/>
        <end position="35"/>
    </location>
</feature>
<dbReference type="Proteomes" id="UP000186905">
    <property type="component" value="Unassembled WGS sequence"/>
</dbReference>
<keyword evidence="1" id="KW-1133">Transmembrane helix</keyword>
<evidence type="ECO:0008006" key="4">
    <source>
        <dbReference type="Google" id="ProtNLM"/>
    </source>
</evidence>
<keyword evidence="3" id="KW-1185">Reference proteome</keyword>
<dbReference type="AlphaFoldDB" id="A0A1Q9G5U0"/>
<name>A0A1Q9G5U0_9GAMM</name>
<dbReference type="OrthoDB" id="5916028at2"/>
<dbReference type="GO" id="GO:0016020">
    <property type="term" value="C:membrane"/>
    <property type="evidence" value="ECO:0007669"/>
    <property type="project" value="InterPro"/>
</dbReference>
<evidence type="ECO:0000256" key="1">
    <source>
        <dbReference type="SAM" id="Phobius"/>
    </source>
</evidence>
<evidence type="ECO:0000313" key="2">
    <source>
        <dbReference type="EMBL" id="OLQ69346.1"/>
    </source>
</evidence>
<dbReference type="Pfam" id="PF17323">
    <property type="entry name" value="ToxS"/>
    <property type="match status" value="1"/>
</dbReference>
<protein>
    <recommendedName>
        <fullName evidence="4">Transmembrane regulatory protein ToxS</fullName>
    </recommendedName>
</protein>